<evidence type="ECO:0000313" key="2">
    <source>
        <dbReference type="Proteomes" id="UP000307244"/>
    </source>
</evidence>
<accession>A0A4U1CI10</accession>
<organism evidence="1 2">
    <name type="scientific">Pedobacter frigoris</name>
    <dbReference type="NCBI Taxonomy" id="2571272"/>
    <lineage>
        <taxon>Bacteria</taxon>
        <taxon>Pseudomonadati</taxon>
        <taxon>Bacteroidota</taxon>
        <taxon>Sphingobacteriia</taxon>
        <taxon>Sphingobacteriales</taxon>
        <taxon>Sphingobacteriaceae</taxon>
        <taxon>Pedobacter</taxon>
    </lineage>
</organism>
<proteinExistence type="predicted"/>
<dbReference type="InterPro" id="IPR046233">
    <property type="entry name" value="DUF6266"/>
</dbReference>
<evidence type="ECO:0000313" key="1">
    <source>
        <dbReference type="EMBL" id="TKC04277.1"/>
    </source>
</evidence>
<dbReference type="AlphaFoldDB" id="A0A4U1CI10"/>
<dbReference type="Pfam" id="PF19781">
    <property type="entry name" value="DUF6266"/>
    <property type="match status" value="1"/>
</dbReference>
<keyword evidence="2" id="KW-1185">Reference proteome</keyword>
<dbReference type="EMBL" id="SWBQ01000005">
    <property type="protein sequence ID" value="TKC04277.1"/>
    <property type="molecule type" value="Genomic_DNA"/>
</dbReference>
<name>A0A4U1CI10_9SPHI</name>
<comment type="caution">
    <text evidence="1">The sequence shown here is derived from an EMBL/GenBank/DDBJ whole genome shotgun (WGS) entry which is preliminary data.</text>
</comment>
<reference evidence="1 2" key="1">
    <citation type="submission" date="2019-04" db="EMBL/GenBank/DDBJ databases">
        <title>Pedobacter sp. RP-3-15 sp. nov., isolated from Arctic soil.</title>
        <authorList>
            <person name="Dahal R.H."/>
            <person name="Kim D.-U."/>
        </authorList>
    </citation>
    <scope>NUCLEOTIDE SEQUENCE [LARGE SCALE GENOMIC DNA]</scope>
    <source>
        <strain evidence="1 2">RP-3-15</strain>
    </source>
</reference>
<dbReference type="OrthoDB" id="648163at2"/>
<dbReference type="RefSeq" id="WP_136837270.1">
    <property type="nucleotide sequence ID" value="NZ_SWBQ01000005.1"/>
</dbReference>
<protein>
    <submittedName>
        <fullName evidence="1">Uncharacterized protein</fullName>
    </submittedName>
</protein>
<dbReference type="Proteomes" id="UP000307244">
    <property type="component" value="Unassembled WGS sequence"/>
</dbReference>
<sequence>MGTLDNGAFGHLRGKVGNLVSYTLNGKNVVRELGQTAKPPTRPKLANYQKMAVVNAFLKPILPLINLGFAFAVQRTDRNQHNEAVSYNKRFALQGEYPDIEMDYSKALVSKGELPPAQSPAISKLPNGVEFTWQIPADMTYADLYNRAMLLLYFPESKTAIFDLSGARRSELRDFIPLEPAQLTQTIHAYIAFAGDDRLSVSDSVWIP</sequence>
<gene>
    <name evidence="1" type="ORF">FA047_16950</name>
</gene>